<accession>D8QKD7</accession>
<evidence type="ECO:0000256" key="2">
    <source>
        <dbReference type="ARBA" id="ARBA00005479"/>
    </source>
</evidence>
<dbReference type="EMBL" id="GL377316">
    <property type="protein sequence ID" value="EFI91583.1"/>
    <property type="molecule type" value="Genomic_DNA"/>
</dbReference>
<comment type="similarity">
    <text evidence="2">Belongs to the HAUS1 family.</text>
</comment>
<evidence type="ECO:0000256" key="9">
    <source>
        <dbReference type="ARBA" id="ARBA00023306"/>
    </source>
</evidence>
<dbReference type="HOGENOM" id="CLU_109043_0_0_1"/>
<evidence type="ECO:0000256" key="7">
    <source>
        <dbReference type="ARBA" id="ARBA00023054"/>
    </source>
</evidence>
<evidence type="ECO:0000256" key="8">
    <source>
        <dbReference type="ARBA" id="ARBA00023212"/>
    </source>
</evidence>
<dbReference type="GO" id="GO:0005829">
    <property type="term" value="C:cytosol"/>
    <property type="evidence" value="ECO:0007669"/>
    <property type="project" value="TreeGrafter"/>
</dbReference>
<dbReference type="GO" id="GO:0005819">
    <property type="term" value="C:spindle"/>
    <property type="evidence" value="ECO:0007669"/>
    <property type="project" value="UniProtKB-SubCell"/>
</dbReference>
<gene>
    <name evidence="10" type="ORF">SCHCODRAFT_86211</name>
</gene>
<dbReference type="GO" id="GO:0005874">
    <property type="term" value="C:microtubule"/>
    <property type="evidence" value="ECO:0007669"/>
    <property type="project" value="UniProtKB-KW"/>
</dbReference>
<dbReference type="OrthoDB" id="5372507at2759"/>
<comment type="subcellular location">
    <subcellularLocation>
        <location evidence="1">Cytoplasm</location>
        <location evidence="1">Cytoskeleton</location>
        <location evidence="1">Spindle</location>
    </subcellularLocation>
</comment>
<keyword evidence="4" id="KW-0132">Cell division</keyword>
<dbReference type="GO" id="GO:0051225">
    <property type="term" value="P:spindle assembly"/>
    <property type="evidence" value="ECO:0007669"/>
    <property type="project" value="InterPro"/>
</dbReference>
<dbReference type="OMA" id="DDMSFAN"/>
<dbReference type="GO" id="GO:0070652">
    <property type="term" value="C:HAUS complex"/>
    <property type="evidence" value="ECO:0007669"/>
    <property type="project" value="InterPro"/>
</dbReference>
<keyword evidence="11" id="KW-1185">Reference proteome</keyword>
<dbReference type="eggNOG" id="ENOG502STVM">
    <property type="taxonomic scope" value="Eukaryota"/>
</dbReference>
<protein>
    <submittedName>
        <fullName evidence="10">Expressed protein</fullName>
    </submittedName>
</protein>
<evidence type="ECO:0000313" key="10">
    <source>
        <dbReference type="EMBL" id="EFI91583.1"/>
    </source>
</evidence>
<keyword evidence="9" id="KW-0131">Cell cycle</keyword>
<evidence type="ECO:0000256" key="5">
    <source>
        <dbReference type="ARBA" id="ARBA00022701"/>
    </source>
</evidence>
<proteinExistence type="inferred from homology"/>
<dbReference type="InterPro" id="IPR026243">
    <property type="entry name" value="HAUS1"/>
</dbReference>
<keyword evidence="7" id="KW-0175">Coiled coil</keyword>
<evidence type="ECO:0000313" key="11">
    <source>
        <dbReference type="Proteomes" id="UP000007431"/>
    </source>
</evidence>
<dbReference type="VEuPathDB" id="FungiDB:SCHCODRAFT_02645013"/>
<dbReference type="GO" id="GO:0051301">
    <property type="term" value="P:cell division"/>
    <property type="evidence" value="ECO:0007669"/>
    <property type="project" value="UniProtKB-KW"/>
</dbReference>
<evidence type="ECO:0000256" key="1">
    <source>
        <dbReference type="ARBA" id="ARBA00004186"/>
    </source>
</evidence>
<evidence type="ECO:0000256" key="3">
    <source>
        <dbReference type="ARBA" id="ARBA00022490"/>
    </source>
</evidence>
<reference evidence="10 11" key="1">
    <citation type="journal article" date="2010" name="Nat. Biotechnol.">
        <title>Genome sequence of the model mushroom Schizophyllum commune.</title>
        <authorList>
            <person name="Ohm R.A."/>
            <person name="de Jong J.F."/>
            <person name="Lugones L.G."/>
            <person name="Aerts A."/>
            <person name="Kothe E."/>
            <person name="Stajich J.E."/>
            <person name="de Vries R.P."/>
            <person name="Record E."/>
            <person name="Levasseur A."/>
            <person name="Baker S.E."/>
            <person name="Bartholomew K.A."/>
            <person name="Coutinho P.M."/>
            <person name="Erdmann S."/>
            <person name="Fowler T.J."/>
            <person name="Gathman A.C."/>
            <person name="Lombard V."/>
            <person name="Henrissat B."/>
            <person name="Knabe N."/>
            <person name="Kuees U."/>
            <person name="Lilly W.W."/>
            <person name="Lindquist E."/>
            <person name="Lucas S."/>
            <person name="Magnuson J.K."/>
            <person name="Piumi F."/>
            <person name="Raudaskoski M."/>
            <person name="Salamov A."/>
            <person name="Schmutz J."/>
            <person name="Schwarze F.W.M.R."/>
            <person name="vanKuyk P.A."/>
            <person name="Horton J.S."/>
            <person name="Grigoriev I.V."/>
            <person name="Woesten H.A.B."/>
        </authorList>
    </citation>
    <scope>NUCLEOTIDE SEQUENCE [LARGE SCALE GENOMIC DNA]</scope>
    <source>
        <strain evidence="11">H4-8 / FGSC 9210</strain>
    </source>
</reference>
<sequence length="204" mass="23367">MSLSYLEDTLVQLPEEVAQRLSLLVDVAQLLRIEDATHFLSYSNALSRLSQNSLEAKRTLARLDYIESELRAHLAEMKHEERLISKWKLTMNEEYPDGEDSRAVLRRRDAVLRKAKEYKTELDQLQAETPQSPSVTIGDLATQQEANRQREHAMKTKRAKLKAFQGLSPNPDLARAQLRDAQDEQTRLIGIREQILAKMADSVV</sequence>
<evidence type="ECO:0000256" key="6">
    <source>
        <dbReference type="ARBA" id="ARBA00022776"/>
    </source>
</evidence>
<dbReference type="InParanoid" id="D8QKD7"/>
<dbReference type="PANTHER" id="PTHR31570">
    <property type="entry name" value="HAUS AUGMIN-LIKE COMPLEX SUBUNIT 1"/>
    <property type="match status" value="1"/>
</dbReference>
<keyword evidence="3" id="KW-0963">Cytoplasm</keyword>
<evidence type="ECO:0000256" key="4">
    <source>
        <dbReference type="ARBA" id="ARBA00022618"/>
    </source>
</evidence>
<dbReference type="AlphaFoldDB" id="D8QKD7"/>
<organism evidence="11">
    <name type="scientific">Schizophyllum commune (strain H4-8 / FGSC 9210)</name>
    <name type="common">Split gill fungus</name>
    <dbReference type="NCBI Taxonomy" id="578458"/>
    <lineage>
        <taxon>Eukaryota</taxon>
        <taxon>Fungi</taxon>
        <taxon>Dikarya</taxon>
        <taxon>Basidiomycota</taxon>
        <taxon>Agaricomycotina</taxon>
        <taxon>Agaricomycetes</taxon>
        <taxon>Agaricomycetidae</taxon>
        <taxon>Agaricales</taxon>
        <taxon>Schizophyllaceae</taxon>
        <taxon>Schizophyllum</taxon>
    </lineage>
</organism>
<dbReference type="Pfam" id="PF25762">
    <property type="entry name" value="HAUS1"/>
    <property type="match status" value="1"/>
</dbReference>
<keyword evidence="8" id="KW-0206">Cytoskeleton</keyword>
<dbReference type="Proteomes" id="UP000007431">
    <property type="component" value="Unassembled WGS sequence"/>
</dbReference>
<name>D8QKD7_SCHCM</name>
<keyword evidence="6" id="KW-0498">Mitosis</keyword>
<keyword evidence="5" id="KW-0493">Microtubule</keyword>
<dbReference type="PANTHER" id="PTHR31570:SF1">
    <property type="entry name" value="HAUS AUGMIN-LIKE COMPLEX SUBUNIT 1"/>
    <property type="match status" value="1"/>
</dbReference>